<dbReference type="Pfam" id="PF01272">
    <property type="entry name" value="GreA_GreB"/>
    <property type="match status" value="1"/>
</dbReference>
<dbReference type="Gene3D" id="3.10.50.30">
    <property type="entry name" value="Transcription elongation factor, GreA/GreB, C-terminal domain"/>
    <property type="match status" value="1"/>
</dbReference>
<dbReference type="GO" id="GO:0003677">
    <property type="term" value="F:DNA binding"/>
    <property type="evidence" value="ECO:0007669"/>
    <property type="project" value="InterPro"/>
</dbReference>
<dbReference type="Proteomes" id="UP000032427">
    <property type="component" value="Chromosome 1"/>
</dbReference>
<dbReference type="PATRIC" id="fig|80852.17.peg.644"/>
<dbReference type="KEGG" id="awd:AWOD_I_0635"/>
<protein>
    <recommendedName>
        <fullName evidence="1">Transcription elongation factor GreA/GreB C-terminal domain-containing protein</fullName>
    </recommendedName>
</protein>
<dbReference type="InterPro" id="IPR001437">
    <property type="entry name" value="Tscrpt_elong_fac_GreA/B_C"/>
</dbReference>
<dbReference type="OrthoDB" id="5293337at2"/>
<evidence type="ECO:0000313" key="3">
    <source>
        <dbReference type="Proteomes" id="UP000032427"/>
    </source>
</evidence>
<name>A0A090KGN3_9GAMM</name>
<evidence type="ECO:0000313" key="2">
    <source>
        <dbReference type="EMBL" id="CED70729.1"/>
    </source>
</evidence>
<organism evidence="2 3">
    <name type="scientific">Aliivibrio wodanis</name>
    <dbReference type="NCBI Taxonomy" id="80852"/>
    <lineage>
        <taxon>Bacteria</taxon>
        <taxon>Pseudomonadati</taxon>
        <taxon>Pseudomonadota</taxon>
        <taxon>Gammaproteobacteria</taxon>
        <taxon>Vibrionales</taxon>
        <taxon>Vibrionaceae</taxon>
        <taxon>Aliivibrio</taxon>
    </lineage>
</organism>
<gene>
    <name evidence="2" type="ORF">AWOD_I_0635</name>
</gene>
<proteinExistence type="predicted"/>
<evidence type="ECO:0000259" key="1">
    <source>
        <dbReference type="Pfam" id="PF01272"/>
    </source>
</evidence>
<dbReference type="STRING" id="80852.AWOD_I_0635"/>
<dbReference type="InterPro" id="IPR036953">
    <property type="entry name" value="GreA/GreB_C_sf"/>
</dbReference>
<dbReference type="SUPFAM" id="SSF54534">
    <property type="entry name" value="FKBP-like"/>
    <property type="match status" value="1"/>
</dbReference>
<reference evidence="3" key="1">
    <citation type="submission" date="2014-09" db="EMBL/GenBank/DDBJ databases">
        <authorList>
            <person name="Hjerde E."/>
        </authorList>
    </citation>
    <scope>NUCLEOTIDE SEQUENCE [LARGE SCALE GENOMIC DNA]</scope>
    <source>
        <strain evidence="3">06/09/139</strain>
    </source>
</reference>
<feature type="domain" description="Transcription elongation factor GreA/GreB C-terminal" evidence="1">
    <location>
        <begin position="123"/>
        <end position="160"/>
    </location>
</feature>
<dbReference type="GO" id="GO:0032784">
    <property type="term" value="P:regulation of DNA-templated transcription elongation"/>
    <property type="evidence" value="ECO:0007669"/>
    <property type="project" value="InterPro"/>
</dbReference>
<sequence length="161" mass="17857">MIEKEALLESIIQELRQVHQMAVEATQRAIDQATDKEAIARSKYETFGLEASYLAHGQALRVAECEADILAYRKLPRLEYSEESAINQCALVTLVNQDDIESIFFIGPSAGGVKVTHNKMTFSLITPSAPLGKAMIGQQLGDEFELNLAGKKQQYEIIDVQ</sequence>
<dbReference type="HOGENOM" id="CLU_114442_0_0_6"/>
<dbReference type="GeneID" id="28540194"/>
<dbReference type="EMBL" id="LN554846">
    <property type="protein sequence ID" value="CED70729.1"/>
    <property type="molecule type" value="Genomic_DNA"/>
</dbReference>
<keyword evidence="3" id="KW-1185">Reference proteome</keyword>
<accession>A0A090KGN3</accession>
<dbReference type="AlphaFoldDB" id="A0A090KGN3"/>